<name>A0A383B930_9ZZZZ</name>
<feature type="non-terminal residue" evidence="2">
    <location>
        <position position="1"/>
    </location>
</feature>
<organism evidence="2">
    <name type="scientific">marine metagenome</name>
    <dbReference type="NCBI Taxonomy" id="408172"/>
    <lineage>
        <taxon>unclassified sequences</taxon>
        <taxon>metagenomes</taxon>
        <taxon>ecological metagenomes</taxon>
    </lineage>
</organism>
<keyword evidence="1" id="KW-0812">Transmembrane</keyword>
<evidence type="ECO:0000313" key="2">
    <source>
        <dbReference type="EMBL" id="SVE16686.1"/>
    </source>
</evidence>
<gene>
    <name evidence="2" type="ORF">METZ01_LOCUS469540</name>
</gene>
<reference evidence="2" key="1">
    <citation type="submission" date="2018-05" db="EMBL/GenBank/DDBJ databases">
        <authorList>
            <person name="Lanie J.A."/>
            <person name="Ng W.-L."/>
            <person name="Kazmierczak K.M."/>
            <person name="Andrzejewski T.M."/>
            <person name="Davidsen T.M."/>
            <person name="Wayne K.J."/>
            <person name="Tettelin H."/>
            <person name="Glass J.I."/>
            <person name="Rusch D."/>
            <person name="Podicherti R."/>
            <person name="Tsui H.-C.T."/>
            <person name="Winkler M.E."/>
        </authorList>
    </citation>
    <scope>NUCLEOTIDE SEQUENCE</scope>
</reference>
<proteinExistence type="predicted"/>
<feature type="non-terminal residue" evidence="2">
    <location>
        <position position="178"/>
    </location>
</feature>
<feature type="transmembrane region" description="Helical" evidence="1">
    <location>
        <begin position="31"/>
        <end position="49"/>
    </location>
</feature>
<keyword evidence="1" id="KW-1133">Transmembrane helix</keyword>
<feature type="transmembrane region" description="Helical" evidence="1">
    <location>
        <begin position="56"/>
        <end position="77"/>
    </location>
</feature>
<sequence>VVGSTCGVVVKECFEVVRAGDVESFEVVSEVFGASAVVWLAAFQLLGLYDRRRYSAPWAVLAVALGFTGIVTTVFFFKAYNFSRLAAAAAWASNTVLVAGWRLAAGWRLGTGRSRIGRRRILVVGTDRNAVQFLEFLQKAGGLDSELRGVVSPERDEVGTMVAGRQVVGSVEDLPQLL</sequence>
<accession>A0A383B930</accession>
<dbReference type="EMBL" id="UINC01198636">
    <property type="protein sequence ID" value="SVE16686.1"/>
    <property type="molecule type" value="Genomic_DNA"/>
</dbReference>
<feature type="transmembrane region" description="Helical" evidence="1">
    <location>
        <begin position="89"/>
        <end position="110"/>
    </location>
</feature>
<evidence type="ECO:0008006" key="3">
    <source>
        <dbReference type="Google" id="ProtNLM"/>
    </source>
</evidence>
<keyword evidence="1" id="KW-0472">Membrane</keyword>
<dbReference type="AlphaFoldDB" id="A0A383B930"/>
<evidence type="ECO:0000256" key="1">
    <source>
        <dbReference type="SAM" id="Phobius"/>
    </source>
</evidence>
<protein>
    <recommendedName>
        <fullName evidence="3">CoA-binding domain-containing protein</fullName>
    </recommendedName>
</protein>